<organism evidence="2 3">
    <name type="scientific">Pseudomonas oryziphila</name>
    <dbReference type="NCBI Taxonomy" id="2894079"/>
    <lineage>
        <taxon>Bacteria</taxon>
        <taxon>Pseudomonadati</taxon>
        <taxon>Pseudomonadota</taxon>
        <taxon>Gammaproteobacteria</taxon>
        <taxon>Pseudomonadales</taxon>
        <taxon>Pseudomonadaceae</taxon>
        <taxon>Pseudomonas</taxon>
    </lineage>
</organism>
<gene>
    <name evidence="2" type="ORF">EI693_14755</name>
</gene>
<sequence length="101" mass="10557">MAGAVERLYSKSDNWRYPDADCRSGLVSRKGREAAPGPMIAGAATQPFRGTRPLLQGIAQALVNRDSPAPPCPASATTPPRPTASRPDRPTAPPATAARGH</sequence>
<dbReference type="EMBL" id="CP034337">
    <property type="protein sequence ID" value="AZL74266.1"/>
    <property type="molecule type" value="Genomic_DNA"/>
</dbReference>
<reference evidence="2 3" key="1">
    <citation type="submission" date="2018-12" db="EMBL/GenBank/DDBJ databases">
        <authorList>
            <person name="Li S."/>
            <person name="Yang R."/>
            <person name="Chen G."/>
            <person name="Zou L."/>
            <person name="Zhang C."/>
            <person name="Chen Y."/>
            <person name="Liu Z."/>
            <person name="Li Y."/>
            <person name="Yan Y."/>
            <person name="Huang M."/>
            <person name="Chen T."/>
        </authorList>
    </citation>
    <scope>NUCLEOTIDE SEQUENCE [LARGE SCALE GENOMIC DNA]</scope>
    <source>
        <strain evidence="2 3">2014</strain>
    </source>
</reference>
<dbReference type="Proteomes" id="UP000272622">
    <property type="component" value="Chromosome"/>
</dbReference>
<feature type="region of interest" description="Disordered" evidence="1">
    <location>
        <begin position="64"/>
        <end position="101"/>
    </location>
</feature>
<evidence type="ECO:0000256" key="1">
    <source>
        <dbReference type="SAM" id="MobiDB-lite"/>
    </source>
</evidence>
<feature type="region of interest" description="Disordered" evidence="1">
    <location>
        <begin position="1"/>
        <end position="23"/>
    </location>
</feature>
<accession>A0ABM7CS55</accession>
<proteinExistence type="predicted"/>
<protein>
    <submittedName>
        <fullName evidence="2">Uncharacterized protein</fullName>
    </submittedName>
</protein>
<evidence type="ECO:0000313" key="3">
    <source>
        <dbReference type="Proteomes" id="UP000272622"/>
    </source>
</evidence>
<evidence type="ECO:0000313" key="2">
    <source>
        <dbReference type="EMBL" id="AZL74266.1"/>
    </source>
</evidence>
<feature type="compositionally biased region" description="Basic and acidic residues" evidence="1">
    <location>
        <begin position="8"/>
        <end position="22"/>
    </location>
</feature>
<keyword evidence="3" id="KW-1185">Reference proteome</keyword>
<name>A0ABM7CS55_9PSED</name>